<proteinExistence type="predicted"/>
<dbReference type="Proteomes" id="UP000027138">
    <property type="component" value="Unassembled WGS sequence"/>
</dbReference>
<name>A0A067K532_JATCU</name>
<dbReference type="AlphaFoldDB" id="A0A067K532"/>
<evidence type="ECO:0000313" key="2">
    <source>
        <dbReference type="EMBL" id="KDP26929.1"/>
    </source>
</evidence>
<keyword evidence="3" id="KW-1185">Reference proteome</keyword>
<evidence type="ECO:0000313" key="3">
    <source>
        <dbReference type="Proteomes" id="UP000027138"/>
    </source>
</evidence>
<sequence length="300" mass="32770">MAAENVMDWLPGDVVIDLVTCPVSHGMKLRDFVPDVGTAISLRYDLPSHLCWGIIEIWAYEHRVLYMPGLFSFKSDVNARSLSQGRASRFSRRSIRLEQDIAATRRGSATTDHLAVFVPSACAIFVRTQLLVHIPPPTKFDPFAEAEDLDGGQGAAPAQRGKCVRGGSDSRDLDTAVVVGKQEHEPGASFSFILDHTGQTGQDIQEMHLMSPIECLLPTAHMCPLMTTMRYASCTKQRGSNWQWRGSQMSIASMVPPTGQGHGTQRSEHAGGEAGRKPVVIKEAEETSSDDSEETASNMS</sequence>
<dbReference type="EMBL" id="KK914892">
    <property type="protein sequence ID" value="KDP26929.1"/>
    <property type="molecule type" value="Genomic_DNA"/>
</dbReference>
<organism evidence="2 3">
    <name type="scientific">Jatropha curcas</name>
    <name type="common">Barbados nut</name>
    <dbReference type="NCBI Taxonomy" id="180498"/>
    <lineage>
        <taxon>Eukaryota</taxon>
        <taxon>Viridiplantae</taxon>
        <taxon>Streptophyta</taxon>
        <taxon>Embryophyta</taxon>
        <taxon>Tracheophyta</taxon>
        <taxon>Spermatophyta</taxon>
        <taxon>Magnoliopsida</taxon>
        <taxon>eudicotyledons</taxon>
        <taxon>Gunneridae</taxon>
        <taxon>Pentapetalae</taxon>
        <taxon>rosids</taxon>
        <taxon>fabids</taxon>
        <taxon>Malpighiales</taxon>
        <taxon>Euphorbiaceae</taxon>
        <taxon>Crotonoideae</taxon>
        <taxon>Jatropheae</taxon>
        <taxon>Jatropha</taxon>
    </lineage>
</organism>
<evidence type="ECO:0008006" key="4">
    <source>
        <dbReference type="Google" id="ProtNLM"/>
    </source>
</evidence>
<feature type="region of interest" description="Disordered" evidence="1">
    <location>
        <begin position="253"/>
        <end position="300"/>
    </location>
</feature>
<evidence type="ECO:0000256" key="1">
    <source>
        <dbReference type="SAM" id="MobiDB-lite"/>
    </source>
</evidence>
<protein>
    <recommendedName>
        <fullName evidence="4">Aminotransferase-like plant mobile domain-containing protein</fullName>
    </recommendedName>
</protein>
<feature type="region of interest" description="Disordered" evidence="1">
    <location>
        <begin position="148"/>
        <end position="167"/>
    </location>
</feature>
<accession>A0A067K532</accession>
<reference evidence="2 3" key="1">
    <citation type="journal article" date="2014" name="PLoS ONE">
        <title>Global Analysis of Gene Expression Profiles in Physic Nut (Jatropha curcas L.) Seedlings Exposed to Salt Stress.</title>
        <authorList>
            <person name="Zhang L."/>
            <person name="Zhang C."/>
            <person name="Wu P."/>
            <person name="Chen Y."/>
            <person name="Li M."/>
            <person name="Jiang H."/>
            <person name="Wu G."/>
        </authorList>
    </citation>
    <scope>NUCLEOTIDE SEQUENCE [LARGE SCALE GENOMIC DNA]</scope>
    <source>
        <strain evidence="3">cv. GZQX0401</strain>
        <tissue evidence="2">Young leaves</tissue>
    </source>
</reference>
<feature type="compositionally biased region" description="Basic and acidic residues" evidence="1">
    <location>
        <begin position="265"/>
        <end position="285"/>
    </location>
</feature>
<gene>
    <name evidence="2" type="ORF">JCGZ_21022</name>
</gene>